<dbReference type="VEuPathDB" id="FungiDB:HpaG810308"/>
<dbReference type="AlphaFoldDB" id="M4BUW8"/>
<proteinExistence type="predicted"/>
<name>M4BUW8_HYAAE</name>
<dbReference type="EMBL" id="JH597954">
    <property type="status" value="NOT_ANNOTATED_CDS"/>
    <property type="molecule type" value="Genomic_DNA"/>
</dbReference>
<sequence length="104" mass="12077">MSDSGGNEADLQPDASQLSSSHPAIGDGQSYVNPQLLRHPPDPVEDHCYDPRRDQLWWIRHRRFHAHLRPPRRQMPEAPLIVQLLYMMPMSKQQSKSWILALLM</sequence>
<accession>M4BUW8</accession>
<dbReference type="EnsemblProtists" id="HpaT810308">
    <property type="protein sequence ID" value="HpaP810308"/>
    <property type="gene ID" value="HpaG810308"/>
</dbReference>
<dbReference type="InParanoid" id="M4BUW8"/>
<organism evidence="2 3">
    <name type="scientific">Hyaloperonospora arabidopsidis (strain Emoy2)</name>
    <name type="common">Downy mildew agent</name>
    <name type="synonym">Peronospora arabidopsidis</name>
    <dbReference type="NCBI Taxonomy" id="559515"/>
    <lineage>
        <taxon>Eukaryota</taxon>
        <taxon>Sar</taxon>
        <taxon>Stramenopiles</taxon>
        <taxon>Oomycota</taxon>
        <taxon>Peronosporomycetes</taxon>
        <taxon>Peronosporales</taxon>
        <taxon>Peronosporaceae</taxon>
        <taxon>Hyaloperonospora</taxon>
    </lineage>
</organism>
<dbReference type="HOGENOM" id="CLU_2255339_0_0_1"/>
<keyword evidence="3" id="KW-1185">Reference proteome</keyword>
<evidence type="ECO:0000313" key="3">
    <source>
        <dbReference type="Proteomes" id="UP000011713"/>
    </source>
</evidence>
<reference evidence="3" key="1">
    <citation type="journal article" date="2010" name="Science">
        <title>Signatures of adaptation to obligate biotrophy in the Hyaloperonospora arabidopsidis genome.</title>
        <authorList>
            <person name="Baxter L."/>
            <person name="Tripathy S."/>
            <person name="Ishaque N."/>
            <person name="Boot N."/>
            <person name="Cabral A."/>
            <person name="Kemen E."/>
            <person name="Thines M."/>
            <person name="Ah-Fong A."/>
            <person name="Anderson R."/>
            <person name="Badejoko W."/>
            <person name="Bittner-Eddy P."/>
            <person name="Boore J.L."/>
            <person name="Chibucos M.C."/>
            <person name="Coates M."/>
            <person name="Dehal P."/>
            <person name="Delehaunty K."/>
            <person name="Dong S."/>
            <person name="Downton P."/>
            <person name="Dumas B."/>
            <person name="Fabro G."/>
            <person name="Fronick C."/>
            <person name="Fuerstenberg S.I."/>
            <person name="Fulton L."/>
            <person name="Gaulin E."/>
            <person name="Govers F."/>
            <person name="Hughes L."/>
            <person name="Humphray S."/>
            <person name="Jiang R.H."/>
            <person name="Judelson H."/>
            <person name="Kamoun S."/>
            <person name="Kyung K."/>
            <person name="Meijer H."/>
            <person name="Minx P."/>
            <person name="Morris P."/>
            <person name="Nelson J."/>
            <person name="Phuntumart V."/>
            <person name="Qutob D."/>
            <person name="Rehmany A."/>
            <person name="Rougon-Cardoso A."/>
            <person name="Ryden P."/>
            <person name="Torto-Alalibo T."/>
            <person name="Studholme D."/>
            <person name="Wang Y."/>
            <person name="Win J."/>
            <person name="Wood J."/>
            <person name="Clifton S.W."/>
            <person name="Rogers J."/>
            <person name="Van den Ackerveken G."/>
            <person name="Jones J.D."/>
            <person name="McDowell J.M."/>
            <person name="Beynon J."/>
            <person name="Tyler B.M."/>
        </authorList>
    </citation>
    <scope>NUCLEOTIDE SEQUENCE [LARGE SCALE GENOMIC DNA]</scope>
    <source>
        <strain evidence="3">Emoy2</strain>
    </source>
</reference>
<protein>
    <submittedName>
        <fullName evidence="2">Uncharacterized protein</fullName>
    </submittedName>
</protein>
<evidence type="ECO:0000313" key="2">
    <source>
        <dbReference type="EnsemblProtists" id="HpaP810308"/>
    </source>
</evidence>
<reference evidence="2" key="2">
    <citation type="submission" date="2015-06" db="UniProtKB">
        <authorList>
            <consortium name="EnsemblProtists"/>
        </authorList>
    </citation>
    <scope>IDENTIFICATION</scope>
    <source>
        <strain evidence="2">Emoy2</strain>
    </source>
</reference>
<evidence type="ECO:0000256" key="1">
    <source>
        <dbReference type="SAM" id="MobiDB-lite"/>
    </source>
</evidence>
<dbReference type="Proteomes" id="UP000011713">
    <property type="component" value="Unassembled WGS sequence"/>
</dbReference>
<feature type="region of interest" description="Disordered" evidence="1">
    <location>
        <begin position="1"/>
        <end position="47"/>
    </location>
</feature>